<dbReference type="EMBL" id="BHZD01000001">
    <property type="protein sequence ID" value="GCD43738.1"/>
    <property type="molecule type" value="Genomic_DNA"/>
</dbReference>
<comment type="caution">
    <text evidence="3">The sequence shown here is derived from an EMBL/GenBank/DDBJ whole genome shotgun (WGS) entry which is preliminary data.</text>
</comment>
<name>A0A401W322_STREY</name>
<dbReference type="Proteomes" id="UP000286746">
    <property type="component" value="Unassembled WGS sequence"/>
</dbReference>
<evidence type="ECO:0000313" key="3">
    <source>
        <dbReference type="EMBL" id="GCD43738.1"/>
    </source>
</evidence>
<dbReference type="AlphaFoldDB" id="A0A401W322"/>
<evidence type="ECO:0000256" key="2">
    <source>
        <dbReference type="SAM" id="Phobius"/>
    </source>
</evidence>
<feature type="compositionally biased region" description="Polar residues" evidence="1">
    <location>
        <begin position="186"/>
        <end position="198"/>
    </location>
</feature>
<keyword evidence="2" id="KW-1133">Transmembrane helix</keyword>
<keyword evidence="4" id="KW-1185">Reference proteome</keyword>
<feature type="region of interest" description="Disordered" evidence="1">
    <location>
        <begin position="146"/>
        <end position="198"/>
    </location>
</feature>
<gene>
    <name evidence="3" type="ORF">GKJPGBOP_03420</name>
</gene>
<evidence type="ECO:0000256" key="1">
    <source>
        <dbReference type="SAM" id="MobiDB-lite"/>
    </source>
</evidence>
<organism evidence="3 4">
    <name type="scientific">Streptomyces paromomycinus</name>
    <name type="common">Streptomyces rimosus subsp. paromomycinus</name>
    <dbReference type="NCBI Taxonomy" id="92743"/>
    <lineage>
        <taxon>Bacteria</taxon>
        <taxon>Bacillati</taxon>
        <taxon>Actinomycetota</taxon>
        <taxon>Actinomycetes</taxon>
        <taxon>Kitasatosporales</taxon>
        <taxon>Streptomycetaceae</taxon>
        <taxon>Streptomyces</taxon>
    </lineage>
</organism>
<proteinExistence type="predicted"/>
<protein>
    <submittedName>
        <fullName evidence="3">Uncharacterized protein</fullName>
    </submittedName>
</protein>
<evidence type="ECO:0000313" key="4">
    <source>
        <dbReference type="Proteomes" id="UP000286746"/>
    </source>
</evidence>
<keyword evidence="2" id="KW-0472">Membrane</keyword>
<sequence length="198" mass="20864">MPAALPHPAYSAHAISPLPLAPPPPTSPCRRHGLTRGRVIGATAACCATAAGVWACLLVLLSASLAAPSADSPKATAVRSAQDIMTLLLSLPLMCAVLVIGPTISLWTGQWLQKFAVLRTLGMTAGRLRRAVTVDVARLALVPVTTDHSTQDDEPDREPAEVVALTRKRSSQRAPWRSRPPPQRSADVQASTRPGSPP</sequence>
<feature type="transmembrane region" description="Helical" evidence="2">
    <location>
        <begin position="39"/>
        <end position="67"/>
    </location>
</feature>
<feature type="transmembrane region" description="Helical" evidence="2">
    <location>
        <begin position="87"/>
        <end position="109"/>
    </location>
</feature>
<reference evidence="3 4" key="1">
    <citation type="submission" date="2018-11" db="EMBL/GenBank/DDBJ databases">
        <title>Whole genome sequence of Streptomyces paromomycinus NBRC 15454(T).</title>
        <authorList>
            <person name="Komaki H."/>
            <person name="Tamura T."/>
        </authorList>
    </citation>
    <scope>NUCLEOTIDE SEQUENCE [LARGE SCALE GENOMIC DNA]</scope>
    <source>
        <strain evidence="3 4">NBRC 15454</strain>
    </source>
</reference>
<accession>A0A401W322</accession>
<keyword evidence="2" id="KW-0812">Transmembrane</keyword>